<dbReference type="InterPro" id="IPR036942">
    <property type="entry name" value="Beta-barrel_TonB_sf"/>
</dbReference>
<evidence type="ECO:0000256" key="13">
    <source>
        <dbReference type="SAM" id="MobiDB-lite"/>
    </source>
</evidence>
<evidence type="ECO:0000256" key="8">
    <source>
        <dbReference type="ARBA" id="ARBA00023077"/>
    </source>
</evidence>
<dbReference type="EMBL" id="JAAOZC010000014">
    <property type="protein sequence ID" value="NIJ09627.1"/>
    <property type="molecule type" value="Genomic_DNA"/>
</dbReference>
<feature type="region of interest" description="Disordered" evidence="13">
    <location>
        <begin position="1"/>
        <end position="22"/>
    </location>
</feature>
<evidence type="ECO:0000256" key="5">
    <source>
        <dbReference type="ARBA" id="ARBA00022692"/>
    </source>
</evidence>
<keyword evidence="2 11" id="KW-0813">Transport</keyword>
<evidence type="ECO:0000256" key="1">
    <source>
        <dbReference type="ARBA" id="ARBA00004571"/>
    </source>
</evidence>
<dbReference type="InterPro" id="IPR000531">
    <property type="entry name" value="Beta-barrel_TonB"/>
</dbReference>
<dbReference type="SUPFAM" id="SSF56935">
    <property type="entry name" value="Porins"/>
    <property type="match status" value="1"/>
</dbReference>
<keyword evidence="3 11" id="KW-1134">Transmembrane beta strand</keyword>
<dbReference type="PANTHER" id="PTHR32552">
    <property type="entry name" value="FERRICHROME IRON RECEPTOR-RELATED"/>
    <property type="match status" value="1"/>
</dbReference>
<evidence type="ECO:0000256" key="6">
    <source>
        <dbReference type="ARBA" id="ARBA00023004"/>
    </source>
</evidence>
<comment type="subcellular location">
    <subcellularLocation>
        <location evidence="1 11">Cell outer membrane</location>
        <topology evidence="1 11">Multi-pass membrane protein</topology>
    </subcellularLocation>
</comment>
<gene>
    <name evidence="16" type="ORF">FHS31_003264</name>
</gene>
<evidence type="ECO:0000259" key="15">
    <source>
        <dbReference type="Pfam" id="PF07715"/>
    </source>
</evidence>
<keyword evidence="7" id="KW-0406">Ion transport</keyword>
<dbReference type="Pfam" id="PF00593">
    <property type="entry name" value="TonB_dep_Rec_b-barrel"/>
    <property type="match status" value="1"/>
</dbReference>
<comment type="similarity">
    <text evidence="11 12">Belongs to the TonB-dependent receptor family.</text>
</comment>
<evidence type="ECO:0000256" key="4">
    <source>
        <dbReference type="ARBA" id="ARBA00022496"/>
    </source>
</evidence>
<keyword evidence="4" id="KW-0410">Iron transport</keyword>
<dbReference type="Proteomes" id="UP000727456">
    <property type="component" value="Unassembled WGS sequence"/>
</dbReference>
<evidence type="ECO:0000256" key="11">
    <source>
        <dbReference type="PROSITE-ProRule" id="PRU01360"/>
    </source>
</evidence>
<evidence type="ECO:0000256" key="9">
    <source>
        <dbReference type="ARBA" id="ARBA00023136"/>
    </source>
</evidence>
<keyword evidence="10 11" id="KW-0998">Cell outer membrane</keyword>
<proteinExistence type="inferred from homology"/>
<keyword evidence="17" id="KW-1185">Reference proteome</keyword>
<dbReference type="PANTHER" id="PTHR32552:SF81">
    <property type="entry name" value="TONB-DEPENDENT OUTER MEMBRANE RECEPTOR"/>
    <property type="match status" value="1"/>
</dbReference>
<keyword evidence="16" id="KW-0675">Receptor</keyword>
<protein>
    <submittedName>
        <fullName evidence="16">Iron complex outermembrane receptor protein</fullName>
    </submittedName>
</protein>
<dbReference type="PROSITE" id="PS52016">
    <property type="entry name" value="TONB_DEPENDENT_REC_3"/>
    <property type="match status" value="1"/>
</dbReference>
<feature type="compositionally biased region" description="Low complexity" evidence="13">
    <location>
        <begin position="1"/>
        <end position="12"/>
    </location>
</feature>
<dbReference type="InterPro" id="IPR039426">
    <property type="entry name" value="TonB-dep_rcpt-like"/>
</dbReference>
<evidence type="ECO:0000256" key="12">
    <source>
        <dbReference type="RuleBase" id="RU003357"/>
    </source>
</evidence>
<name>A0ABX0TYP1_9SPHN</name>
<feature type="domain" description="TonB-dependent receptor plug" evidence="15">
    <location>
        <begin position="39"/>
        <end position="146"/>
    </location>
</feature>
<keyword evidence="5 11" id="KW-0812">Transmembrane</keyword>
<dbReference type="RefSeq" id="WP_167075430.1">
    <property type="nucleotide sequence ID" value="NZ_JAAOZC010000014.1"/>
</dbReference>
<reference evidence="16 17" key="1">
    <citation type="submission" date="2020-03" db="EMBL/GenBank/DDBJ databases">
        <title>Genomic Encyclopedia of Type Strains, Phase III (KMG-III): the genomes of soil and plant-associated and newly described type strains.</title>
        <authorList>
            <person name="Whitman W."/>
        </authorList>
    </citation>
    <scope>NUCLEOTIDE SEQUENCE [LARGE SCALE GENOMIC DNA]</scope>
    <source>
        <strain evidence="16 17">CECT 8804</strain>
    </source>
</reference>
<feature type="domain" description="TonB-dependent receptor-like beta-barrel" evidence="14">
    <location>
        <begin position="264"/>
        <end position="725"/>
    </location>
</feature>
<accession>A0ABX0TYP1</accession>
<dbReference type="InterPro" id="IPR012910">
    <property type="entry name" value="Plug_dom"/>
</dbReference>
<evidence type="ECO:0000256" key="2">
    <source>
        <dbReference type="ARBA" id="ARBA00022448"/>
    </source>
</evidence>
<keyword evidence="9 11" id="KW-0472">Membrane</keyword>
<evidence type="ECO:0000256" key="7">
    <source>
        <dbReference type="ARBA" id="ARBA00023065"/>
    </source>
</evidence>
<dbReference type="Gene3D" id="2.40.170.20">
    <property type="entry name" value="TonB-dependent receptor, beta-barrel domain"/>
    <property type="match status" value="1"/>
</dbReference>
<evidence type="ECO:0000259" key="14">
    <source>
        <dbReference type="Pfam" id="PF00593"/>
    </source>
</evidence>
<organism evidence="16 17">
    <name type="scientific">Sphingomonas vulcanisoli</name>
    <dbReference type="NCBI Taxonomy" id="1658060"/>
    <lineage>
        <taxon>Bacteria</taxon>
        <taxon>Pseudomonadati</taxon>
        <taxon>Pseudomonadota</taxon>
        <taxon>Alphaproteobacteria</taxon>
        <taxon>Sphingomonadales</taxon>
        <taxon>Sphingomonadaceae</taxon>
        <taxon>Sphingomonas</taxon>
    </lineage>
</organism>
<comment type="caution">
    <text evidence="16">The sequence shown here is derived from an EMBL/GenBank/DDBJ whole genome shotgun (WGS) entry which is preliminary data.</text>
</comment>
<evidence type="ECO:0000256" key="3">
    <source>
        <dbReference type="ARBA" id="ARBA00022452"/>
    </source>
</evidence>
<evidence type="ECO:0000256" key="10">
    <source>
        <dbReference type="ARBA" id="ARBA00023237"/>
    </source>
</evidence>
<dbReference type="Pfam" id="PF07715">
    <property type="entry name" value="Plug"/>
    <property type="match status" value="1"/>
</dbReference>
<evidence type="ECO:0000313" key="17">
    <source>
        <dbReference type="Proteomes" id="UP000727456"/>
    </source>
</evidence>
<evidence type="ECO:0000313" key="16">
    <source>
        <dbReference type="EMBL" id="NIJ09627.1"/>
    </source>
</evidence>
<keyword evidence="8 12" id="KW-0798">TonB box</keyword>
<keyword evidence="6" id="KW-0408">Iron</keyword>
<sequence>MSAIIASPSIAADTQPPPSDADKGLTEIVVTAQKRAENVQNVPLSIAAVTGDALHTQGINSTLDLGKAIPSLRIYNHSLGSSVTVRIRGFGSASNTPTDSDVASYVDGAFIPRPGAILSSLLDVQNVEVLRGPQGTLFGRNAAMGAISINTNGPSRNQSFEGAVEGGNYGSYKGTAILNTPVSDQFAGRLAMQTSHTDGIYHNNLDGKTYGRRSDFVGRLSARWDIRNDISWTVRVDGSRTTGDGVNPFTVDAATASPAQLAAFTAFTARYGGTPPVYSTTPSFTFNQNFATSPYLDDYQYGITSDFNWHVSPVLTLRLIDSYRDWHNDQQTYDSVGTSLSLVSTRSITSSKADSHELQLISSKDAFLGGKLGFTSGIYYFHEDFAINTGNNLGSQFCGLIYGARAPQLVAPCLAGPQYFAGYYPFTQTSRSFAGYIQANYALLKNLELDLGVRVTSDKKSGVDTQITPNAIAVAPLITAEGPDYLSFKETRPSFRASLSWHPTERILFFATYSTGYKSGGFNNGSTPTVLGSAARTFKSETVSDIEAGLKAQILDGRLIFNATFFNTNLHNFQDRSYDGISFLVRNAGDVRARGVDIDGRFRVVPSLTFDYAVTYLDSIYTKDVGAPGLEGCTGLPGCPLVQDLSGKPLGFSPKWDGHVGADWRIGTVRGFALGLRASENFVASFLTVNTDNPQSRVPAYQTTDLRLSVTSPNGRWKFELFGTNIFDRHYYILKVAQPLGAIIGVNNTATGATVFRGFLGDPGRYGGRVSVKF</sequence>